<dbReference type="InterPro" id="IPR004360">
    <property type="entry name" value="Glyas_Fos-R_dOase_dom"/>
</dbReference>
<reference evidence="2 3" key="1">
    <citation type="submission" date="2019-07" db="EMBL/GenBank/DDBJ databases">
        <title>Lysobacter weifangensis sp. nov., isolated from bensulfuron-methyl contaminated farmland soil.</title>
        <authorList>
            <person name="Zhao H."/>
        </authorList>
    </citation>
    <scope>NUCLEOTIDE SEQUENCE [LARGE SCALE GENOMIC DNA]</scope>
    <source>
        <strain evidence="2 3">CC-Bw-6</strain>
    </source>
</reference>
<dbReference type="SUPFAM" id="SSF54593">
    <property type="entry name" value="Glyoxalase/Bleomycin resistance protein/Dihydroxybiphenyl dioxygenase"/>
    <property type="match status" value="1"/>
</dbReference>
<evidence type="ECO:0000259" key="1">
    <source>
        <dbReference type="Pfam" id="PF00903"/>
    </source>
</evidence>
<dbReference type="OrthoDB" id="9795306at2"/>
<dbReference type="RefSeq" id="WP_143879339.1">
    <property type="nucleotide sequence ID" value="NZ_BAABLZ010000001.1"/>
</dbReference>
<dbReference type="InterPro" id="IPR029068">
    <property type="entry name" value="Glyas_Bleomycin-R_OHBP_Dase"/>
</dbReference>
<gene>
    <name evidence="2" type="ORF">FNZ56_08035</name>
</gene>
<dbReference type="PANTHER" id="PTHR33990:SF1">
    <property type="entry name" value="PROTEIN YJDN"/>
    <property type="match status" value="1"/>
</dbReference>
<dbReference type="Proteomes" id="UP000315891">
    <property type="component" value="Chromosome"/>
</dbReference>
<dbReference type="EMBL" id="CP041742">
    <property type="protein sequence ID" value="QDQ73827.1"/>
    <property type="molecule type" value="Genomic_DNA"/>
</dbReference>
<protein>
    <submittedName>
        <fullName evidence="2">VOC family protein</fullName>
    </submittedName>
</protein>
<feature type="domain" description="Glyoxalase/fosfomycin resistance/dioxygenase" evidence="1">
    <location>
        <begin position="3"/>
        <end position="132"/>
    </location>
</feature>
<dbReference type="AlphaFoldDB" id="A0A516V5P4"/>
<keyword evidence="3" id="KW-1185">Reference proteome</keyword>
<dbReference type="PANTHER" id="PTHR33990">
    <property type="entry name" value="PROTEIN YJDN-RELATED"/>
    <property type="match status" value="1"/>
</dbReference>
<dbReference type="Pfam" id="PF00903">
    <property type="entry name" value="Glyoxalase"/>
    <property type="match status" value="1"/>
</dbReference>
<sequence>MSKIDPYLFLNGRADEAIAFYQDALGAEVAMRMTFGESPSPSPMPLPPGWDKKVMHAALKVGDTHLMLSDADSSDAAQFKGFRLSLNCDDEASARRAFDKLAAGGSVQMPLTQTFWSPLFGMLTDKFGVGWMVGLAA</sequence>
<dbReference type="CDD" id="cd06588">
    <property type="entry name" value="PhnB_like"/>
    <property type="match status" value="1"/>
</dbReference>
<proteinExistence type="predicted"/>
<evidence type="ECO:0000313" key="2">
    <source>
        <dbReference type="EMBL" id="QDQ73827.1"/>
    </source>
</evidence>
<name>A0A516V5P4_9GAMM</name>
<accession>A0A516V5P4</accession>
<organism evidence="2 3">
    <name type="scientific">Pseudoluteimonas lycopersici</name>
    <dbReference type="NCBI Taxonomy" id="1324796"/>
    <lineage>
        <taxon>Bacteria</taxon>
        <taxon>Pseudomonadati</taxon>
        <taxon>Pseudomonadota</taxon>
        <taxon>Gammaproteobacteria</taxon>
        <taxon>Lysobacterales</taxon>
        <taxon>Lysobacteraceae</taxon>
        <taxon>Pseudoluteimonas</taxon>
    </lineage>
</organism>
<evidence type="ECO:0000313" key="3">
    <source>
        <dbReference type="Proteomes" id="UP000315891"/>
    </source>
</evidence>
<dbReference type="Gene3D" id="3.10.180.10">
    <property type="entry name" value="2,3-Dihydroxybiphenyl 1,2-Dioxygenase, domain 1"/>
    <property type="match status" value="1"/>
</dbReference>
<dbReference type="InterPro" id="IPR028973">
    <property type="entry name" value="PhnB-like"/>
</dbReference>